<dbReference type="EC" id="2.4.1.-" evidence="9"/>
<dbReference type="AlphaFoldDB" id="A0A7M7K1X1"/>
<dbReference type="EnsemblMetazoa" id="XM_022803392">
    <property type="protein sequence ID" value="XP_022659127"/>
    <property type="gene ID" value="LOC111249479"/>
</dbReference>
<keyword evidence="3 9" id="KW-0808">Transferase</keyword>
<dbReference type="Gene3D" id="3.90.550.50">
    <property type="match status" value="1"/>
</dbReference>
<dbReference type="InterPro" id="IPR008428">
    <property type="entry name" value="Chond_GalNAc"/>
</dbReference>
<evidence type="ECO:0000256" key="6">
    <source>
        <dbReference type="ARBA" id="ARBA00022989"/>
    </source>
</evidence>
<organism evidence="11 12">
    <name type="scientific">Varroa destructor</name>
    <name type="common">Honeybee mite</name>
    <dbReference type="NCBI Taxonomy" id="109461"/>
    <lineage>
        <taxon>Eukaryota</taxon>
        <taxon>Metazoa</taxon>
        <taxon>Ecdysozoa</taxon>
        <taxon>Arthropoda</taxon>
        <taxon>Chelicerata</taxon>
        <taxon>Arachnida</taxon>
        <taxon>Acari</taxon>
        <taxon>Parasitiformes</taxon>
        <taxon>Mesostigmata</taxon>
        <taxon>Gamasina</taxon>
        <taxon>Dermanyssoidea</taxon>
        <taxon>Varroidae</taxon>
        <taxon>Varroa</taxon>
    </lineage>
</organism>
<evidence type="ECO:0000256" key="7">
    <source>
        <dbReference type="ARBA" id="ARBA00023034"/>
    </source>
</evidence>
<name>A0A7M7K1X1_VARDE</name>
<dbReference type="InParanoid" id="A0A7M7K1X1"/>
<keyword evidence="5 9" id="KW-0735">Signal-anchor</keyword>
<keyword evidence="4" id="KW-0812">Transmembrane</keyword>
<dbReference type="FunCoup" id="A0A7M7K1X1">
    <property type="interactions" value="494"/>
</dbReference>
<dbReference type="PANTHER" id="PTHR12369">
    <property type="entry name" value="CHONDROITIN SYNTHASE"/>
    <property type="match status" value="1"/>
</dbReference>
<comment type="subcellular location">
    <subcellularLocation>
        <location evidence="1 9">Golgi apparatus</location>
        <location evidence="1 9">Golgi stack membrane</location>
        <topology evidence="1 9">Single-pass type II membrane protein</topology>
    </subcellularLocation>
</comment>
<dbReference type="OrthoDB" id="9985088at2759"/>
<comment type="similarity">
    <text evidence="2 9">Belongs to the chondroitin N-acetylgalactosaminyltransferase family.</text>
</comment>
<reference evidence="11" key="1">
    <citation type="submission" date="2021-01" db="UniProtKB">
        <authorList>
            <consortium name="EnsemblMetazoa"/>
        </authorList>
    </citation>
    <scope>IDENTIFICATION</scope>
</reference>
<sequence length="703" mass="79043">MARTSLRRLPLFVGLLLGASAALLLVTPLHCEAPPENIEPIINLQTRYVGTRQANQPAIIRPRFFSTELEIKEKLLAVALGEPHSLPTFGAALNHTLGSHVTKLIFYVCASSPTQDRVKLRPNVVHVSSGCNSLLYHVLSHLAARQFVKDYDFVLITRDSSFIRGENLMSLVNHISVAQEVYMGLPVSTDPRVCELEAGILFSRPTIEKVLANLEQCASTDLASLGDEDVTDCISQLAGFPCQTALGQGRYLSVDAERRFSSALFNDSQSPIISVAPLTSHTSFYRLNHYLDGQTSRKVRRQLQGISNAIADVNSKCDMPDNVWPRGVRSHFKPKKRFDIIRTTYFNRTHVLWPEDSRVALTLDDISMKDVDEVVRACEKLVQSTVELVDGWKTVDPAAGVRYTVDARIRGAMRRLEVVRPLSLTELVAMPYVTEEARITLVLWVHMHEVEEVQTFLDHYASLMKKGERTTLLLVFLLQRNGSEKVFDPIRSAAENYSKQFGKTPSRIAVIKIRCPKHLPEFGLVDIIASKLKKNDIILLIQPNVLLSANFLNRVRMNTIRSEQAFLPIPFAMFNPRISKITQSMSLSKDAGFFDEDSVDILSVYAGDYLEVRRTLAHIPLATVSADLDREAYRNSTFGIAELLLLCKQLHVMRAADPEVRLKYVRRDCDRISSNLREISHCYRSRKKKLGSKKQLAALLAPP</sequence>
<dbReference type="EnsemblMetazoa" id="XM_022803390">
    <property type="protein sequence ID" value="XP_022659125"/>
    <property type="gene ID" value="LOC111249479"/>
</dbReference>
<evidence type="ECO:0000256" key="4">
    <source>
        <dbReference type="ARBA" id="ARBA00022692"/>
    </source>
</evidence>
<accession>A0A7M7K1X1</accession>
<keyword evidence="10" id="KW-0732">Signal</keyword>
<evidence type="ECO:0000256" key="9">
    <source>
        <dbReference type="RuleBase" id="RU364016"/>
    </source>
</evidence>
<evidence type="ECO:0000256" key="2">
    <source>
        <dbReference type="ARBA" id="ARBA00009239"/>
    </source>
</evidence>
<proteinExistence type="inferred from homology"/>
<dbReference type="Proteomes" id="UP000594260">
    <property type="component" value="Unplaced"/>
</dbReference>
<dbReference type="PANTHER" id="PTHR12369:SF13">
    <property type="entry name" value="HEXOSYLTRANSFERASE"/>
    <property type="match status" value="1"/>
</dbReference>
<dbReference type="RefSeq" id="XP_022659127.1">
    <property type="nucleotide sequence ID" value="XM_022803392.1"/>
</dbReference>
<feature type="signal peptide" evidence="10">
    <location>
        <begin position="1"/>
        <end position="21"/>
    </location>
</feature>
<protein>
    <recommendedName>
        <fullName evidence="9">Hexosyltransferase</fullName>
        <ecNumber evidence="9">2.4.1.-</ecNumber>
    </recommendedName>
</protein>
<keyword evidence="6" id="KW-1133">Transmembrane helix</keyword>
<dbReference type="CTD" id="79586"/>
<dbReference type="InterPro" id="IPR051227">
    <property type="entry name" value="CS_glycosyltransferase"/>
</dbReference>
<keyword evidence="12" id="KW-1185">Reference proteome</keyword>
<dbReference type="EnsemblMetazoa" id="XM_022803391">
    <property type="protein sequence ID" value="XP_022659126"/>
    <property type="gene ID" value="LOC111249479"/>
</dbReference>
<dbReference type="GO" id="GO:0032580">
    <property type="term" value="C:Golgi cisterna membrane"/>
    <property type="evidence" value="ECO:0007669"/>
    <property type="project" value="UniProtKB-SubCell"/>
</dbReference>
<dbReference type="GeneID" id="111249479"/>
<dbReference type="KEGG" id="vde:111249479"/>
<dbReference type="OMA" id="YLNRVRM"/>
<dbReference type="GO" id="GO:0047238">
    <property type="term" value="F:glucuronosyl-N-acetylgalactosaminyl-proteoglycan 4-beta-N-acetylgalactosaminyltransferase activity"/>
    <property type="evidence" value="ECO:0007669"/>
    <property type="project" value="TreeGrafter"/>
</dbReference>
<evidence type="ECO:0000256" key="8">
    <source>
        <dbReference type="ARBA" id="ARBA00023136"/>
    </source>
</evidence>
<evidence type="ECO:0000313" key="11">
    <source>
        <dbReference type="EnsemblMetazoa" id="XP_022659127"/>
    </source>
</evidence>
<evidence type="ECO:0000313" key="12">
    <source>
        <dbReference type="Proteomes" id="UP000594260"/>
    </source>
</evidence>
<keyword evidence="8" id="KW-0472">Membrane</keyword>
<feature type="chain" id="PRO_5033597050" description="Hexosyltransferase" evidence="10">
    <location>
        <begin position="22"/>
        <end position="703"/>
    </location>
</feature>
<dbReference type="RefSeq" id="XP_022659126.1">
    <property type="nucleotide sequence ID" value="XM_022803391.1"/>
</dbReference>
<evidence type="ECO:0000256" key="3">
    <source>
        <dbReference type="ARBA" id="ARBA00022679"/>
    </source>
</evidence>
<evidence type="ECO:0000256" key="5">
    <source>
        <dbReference type="ARBA" id="ARBA00022968"/>
    </source>
</evidence>
<keyword evidence="7 9" id="KW-0333">Golgi apparatus</keyword>
<evidence type="ECO:0000256" key="1">
    <source>
        <dbReference type="ARBA" id="ARBA00004447"/>
    </source>
</evidence>
<dbReference type="Pfam" id="PF05679">
    <property type="entry name" value="CHGN"/>
    <property type="match status" value="1"/>
</dbReference>
<dbReference type="RefSeq" id="XP_022659125.1">
    <property type="nucleotide sequence ID" value="XM_022803390.1"/>
</dbReference>
<evidence type="ECO:0000256" key="10">
    <source>
        <dbReference type="SAM" id="SignalP"/>
    </source>
</evidence>